<dbReference type="KEGG" id="bnm:BALAC2494_00816"/>
<evidence type="ECO:0000259" key="2">
    <source>
        <dbReference type="Pfam" id="PF03099"/>
    </source>
</evidence>
<dbReference type="Pfam" id="PF03099">
    <property type="entry name" value="BPL_LplA_LipB"/>
    <property type="match status" value="1"/>
</dbReference>
<dbReference type="PANTHER" id="PTHR12835">
    <property type="entry name" value="BIOTIN PROTEIN LIGASE"/>
    <property type="match status" value="1"/>
</dbReference>
<name>A0A806FJ39_BIFAN</name>
<dbReference type="RefSeq" id="WP_004268441.1">
    <property type="nucleotide sequence ID" value="NC_017215.1"/>
</dbReference>
<dbReference type="CDD" id="cd16442">
    <property type="entry name" value="BPL"/>
    <property type="match status" value="1"/>
</dbReference>
<dbReference type="EMBL" id="CP002915">
    <property type="protein sequence ID" value="AEK29769.1"/>
    <property type="molecule type" value="Genomic_DNA"/>
</dbReference>
<dbReference type="InterPro" id="IPR004408">
    <property type="entry name" value="Biotin_CoA_COase_ligase"/>
</dbReference>
<dbReference type="Gene3D" id="3.30.930.10">
    <property type="entry name" value="Bira Bifunctional Protein, Domain 2"/>
    <property type="match status" value="1"/>
</dbReference>
<dbReference type="SUPFAM" id="SSF55681">
    <property type="entry name" value="Class II aaRS and biotin synthetases"/>
    <property type="match status" value="1"/>
</dbReference>
<evidence type="ECO:0000313" key="3">
    <source>
        <dbReference type="EMBL" id="AEK29769.1"/>
    </source>
</evidence>
<protein>
    <submittedName>
        <fullName evidence="3">Biotin--[acetyl-CoA-carboxylase] ligase</fullName>
        <ecNumber evidence="3">6.3.4.15</ecNumber>
    </submittedName>
</protein>
<dbReference type="GO" id="GO:0005737">
    <property type="term" value="C:cytoplasm"/>
    <property type="evidence" value="ECO:0007669"/>
    <property type="project" value="TreeGrafter"/>
</dbReference>
<keyword evidence="1 3" id="KW-0436">Ligase</keyword>
<evidence type="ECO:0000256" key="1">
    <source>
        <dbReference type="ARBA" id="ARBA00022598"/>
    </source>
</evidence>
<dbReference type="AlphaFoldDB" id="A0A806FJ39"/>
<accession>A0A806FJ39</accession>
<gene>
    <name evidence="3" type="ORF">BALAC2494_00816</name>
</gene>
<sequence>MTTELNGDYRRAREKAHVISLDTVTSTNDYAAQLVADGRLDRNGMTIVLAREQTQGRGRLDHTWVSVPGKSFIASVICIVNADTAKDPQVNGWLQMIAGMSVIDALRETVMSANMDWLDHTRGNPSMRSELQLKWPNDIVYQGMKLGGILAQLVQIPGDENSVAIIFGVGLNLDLAPDQLPTAQSTSLQLIASCVNGAACVPADQLADMIAAGLVNALSKRLWYFGENPAGYAQNLHRRIAEECWTLGKPVLVHRTDGTTLTGEAVAINEDASLSVRDDSGQVHVVRTGDVGVLPVED</sequence>
<evidence type="ECO:0000313" key="4">
    <source>
        <dbReference type="Proteomes" id="UP000008394"/>
    </source>
</evidence>
<dbReference type="Gene3D" id="2.30.30.100">
    <property type="match status" value="1"/>
</dbReference>
<dbReference type="GeneID" id="29696541"/>
<dbReference type="GO" id="GO:0004077">
    <property type="term" value="F:biotin--[biotin carboxyl-carrier protein] ligase activity"/>
    <property type="evidence" value="ECO:0007669"/>
    <property type="project" value="UniProtKB-EC"/>
</dbReference>
<proteinExistence type="predicted"/>
<organism evidence="3 4">
    <name type="scientific">Bifidobacterium animalis subsp. lactis CNCM I-2494</name>
    <dbReference type="NCBI Taxonomy" id="1042403"/>
    <lineage>
        <taxon>Bacteria</taxon>
        <taxon>Bacillati</taxon>
        <taxon>Actinomycetota</taxon>
        <taxon>Actinomycetes</taxon>
        <taxon>Bifidobacteriales</taxon>
        <taxon>Bifidobacteriaceae</taxon>
        <taxon>Bifidobacterium</taxon>
    </lineage>
</organism>
<dbReference type="InterPro" id="IPR004143">
    <property type="entry name" value="BPL_LPL_catalytic"/>
</dbReference>
<feature type="domain" description="BPL/LPL catalytic" evidence="2">
    <location>
        <begin position="43"/>
        <end position="172"/>
    </location>
</feature>
<dbReference type="EC" id="6.3.4.15" evidence="3"/>
<dbReference type="InterPro" id="IPR045864">
    <property type="entry name" value="aa-tRNA-synth_II/BPL/LPL"/>
</dbReference>
<dbReference type="Proteomes" id="UP000008394">
    <property type="component" value="Chromosome"/>
</dbReference>
<reference evidence="3 4" key="1">
    <citation type="journal article" date="2011" name="J. Bacteriol.">
        <title>Genome Sequence of the Probiotic Strain Bifidobacterium animalis subsp. lactis CNCM I-2494.</title>
        <authorList>
            <person name="Chervaux C."/>
            <person name="Grimaldi C."/>
            <person name="Bolotin A."/>
            <person name="Quinquis B."/>
            <person name="Legrain-Raspaud S."/>
            <person name="van Hylckama Vlieg J.E."/>
            <person name="Denariaz G."/>
            <person name="Smokvina T."/>
        </authorList>
    </citation>
    <scope>NUCLEOTIDE SEQUENCE [LARGE SCALE GENOMIC DNA]</scope>
    <source>
        <strain evidence="3 4">CNCM I-2494</strain>
    </source>
</reference>
<dbReference type="PANTHER" id="PTHR12835:SF5">
    <property type="entry name" value="BIOTIN--PROTEIN LIGASE"/>
    <property type="match status" value="1"/>
</dbReference>